<organism evidence="1 2">
    <name type="scientific">Mariniradius saccharolyticus AK6</name>
    <dbReference type="NCBI Taxonomy" id="1239962"/>
    <lineage>
        <taxon>Bacteria</taxon>
        <taxon>Pseudomonadati</taxon>
        <taxon>Bacteroidota</taxon>
        <taxon>Cytophagia</taxon>
        <taxon>Cytophagales</taxon>
        <taxon>Cyclobacteriaceae</taxon>
        <taxon>Mariniradius</taxon>
    </lineage>
</organism>
<dbReference type="Proteomes" id="UP000010953">
    <property type="component" value="Unassembled WGS sequence"/>
</dbReference>
<dbReference type="Pfam" id="PF21813">
    <property type="entry name" value="DUF6882"/>
    <property type="match status" value="1"/>
</dbReference>
<dbReference type="EMBL" id="AMZY02000008">
    <property type="protein sequence ID" value="EMS33944.1"/>
    <property type="molecule type" value="Genomic_DNA"/>
</dbReference>
<protein>
    <submittedName>
        <fullName evidence="1">Uncharacterized protein</fullName>
    </submittedName>
</protein>
<accession>M7XGJ9</accession>
<sequence>MFFIRILGTLILLISGIPAKGQAELETATAGAAAEMGLRNMYHTISWGMSPLNPYLFDQDMGTVTYTVEEKGLEVIAQPKVLGTFNLKDKTFLWADQNASIDKRLSDRVAAFRQSVPMEYRKSKFRASTETGLSLLGLFGVHVDANATDYQRQDDTVIYFALMQIEVRGEGKILRTLPPKNHVSLVQDDATLNLVKEFLGKKCAISKLHFEDNLDLEKADEQMVELHLQFWANEDPYFFPALSWPCANDPKSILDWQVFTVEGGRKFVMFMNDLGYSRENRAYEIDPKATGKKLIINEY</sequence>
<evidence type="ECO:0000313" key="1">
    <source>
        <dbReference type="EMBL" id="EMS33944.1"/>
    </source>
</evidence>
<comment type="caution">
    <text evidence="1">The sequence shown here is derived from an EMBL/GenBank/DDBJ whole genome shotgun (WGS) entry which is preliminary data.</text>
</comment>
<dbReference type="RefSeq" id="WP_008626063.1">
    <property type="nucleotide sequence ID" value="NZ_AMZY02000008.1"/>
</dbReference>
<evidence type="ECO:0000313" key="2">
    <source>
        <dbReference type="Proteomes" id="UP000010953"/>
    </source>
</evidence>
<dbReference type="InParanoid" id="M7XGJ9"/>
<keyword evidence="2" id="KW-1185">Reference proteome</keyword>
<name>M7XGJ9_9BACT</name>
<gene>
    <name evidence="1" type="ORF">C943_04263</name>
</gene>
<dbReference type="OrthoDB" id="1452278at2"/>
<reference evidence="1" key="1">
    <citation type="submission" date="2013-01" db="EMBL/GenBank/DDBJ databases">
        <title>Genome assembly of Mariniradius saccharolyticus AK6.</title>
        <authorList>
            <person name="Vaidya B."/>
            <person name="Khatri I."/>
            <person name="Tanuku N.R.S."/>
            <person name="Subramanian S."/>
            <person name="Pinnaka A."/>
        </authorList>
    </citation>
    <scope>NUCLEOTIDE SEQUENCE [LARGE SCALE GENOMIC DNA]</scope>
    <source>
        <strain evidence="1">AK6</strain>
    </source>
</reference>
<proteinExistence type="predicted"/>
<dbReference type="AlphaFoldDB" id="M7XGJ9"/>
<dbReference type="InterPro" id="IPR049249">
    <property type="entry name" value="DUF6882"/>
</dbReference>